<evidence type="ECO:0000313" key="2">
    <source>
        <dbReference type="Proteomes" id="UP001249851"/>
    </source>
</evidence>
<dbReference type="Proteomes" id="UP001249851">
    <property type="component" value="Unassembled WGS sequence"/>
</dbReference>
<comment type="caution">
    <text evidence="1">The sequence shown here is derived from an EMBL/GenBank/DDBJ whole genome shotgun (WGS) entry which is preliminary data.</text>
</comment>
<keyword evidence="2" id="KW-1185">Reference proteome</keyword>
<sequence length="82" mass="9516">MSCFFVCVEAVFFSLILEPPDIQETLDSKPNNNKENMENINFSRLCLSFNVYDWRDCSNIAVTCVAKTINYDYAGRWVTTCR</sequence>
<gene>
    <name evidence="1" type="ORF">P5673_026105</name>
</gene>
<proteinExistence type="predicted"/>
<evidence type="ECO:0000313" key="1">
    <source>
        <dbReference type="EMBL" id="KAK2552707.1"/>
    </source>
</evidence>
<organism evidence="1 2">
    <name type="scientific">Acropora cervicornis</name>
    <name type="common">Staghorn coral</name>
    <dbReference type="NCBI Taxonomy" id="6130"/>
    <lineage>
        <taxon>Eukaryota</taxon>
        <taxon>Metazoa</taxon>
        <taxon>Cnidaria</taxon>
        <taxon>Anthozoa</taxon>
        <taxon>Hexacorallia</taxon>
        <taxon>Scleractinia</taxon>
        <taxon>Astrocoeniina</taxon>
        <taxon>Acroporidae</taxon>
        <taxon>Acropora</taxon>
    </lineage>
</organism>
<name>A0AAD9UWX3_ACRCE</name>
<reference evidence="1" key="1">
    <citation type="journal article" date="2023" name="G3 (Bethesda)">
        <title>Whole genome assembly and annotation of the endangered Caribbean coral Acropora cervicornis.</title>
        <authorList>
            <person name="Selwyn J.D."/>
            <person name="Vollmer S.V."/>
        </authorList>
    </citation>
    <scope>NUCLEOTIDE SEQUENCE</scope>
    <source>
        <strain evidence="1">K2</strain>
    </source>
</reference>
<dbReference type="EMBL" id="JARQWQ010000084">
    <property type="protein sequence ID" value="KAK2552707.1"/>
    <property type="molecule type" value="Genomic_DNA"/>
</dbReference>
<accession>A0AAD9UWX3</accession>
<reference evidence="1" key="2">
    <citation type="journal article" date="2023" name="Science">
        <title>Genomic signatures of disease resistance in endangered staghorn corals.</title>
        <authorList>
            <person name="Vollmer S.V."/>
            <person name="Selwyn J.D."/>
            <person name="Despard B.A."/>
            <person name="Roesel C.L."/>
        </authorList>
    </citation>
    <scope>NUCLEOTIDE SEQUENCE</scope>
    <source>
        <strain evidence="1">K2</strain>
    </source>
</reference>
<protein>
    <submittedName>
        <fullName evidence="1">Uncharacterized protein</fullName>
    </submittedName>
</protein>
<dbReference type="AlphaFoldDB" id="A0AAD9UWX3"/>